<dbReference type="GO" id="GO:0006265">
    <property type="term" value="P:DNA topological change"/>
    <property type="evidence" value="ECO:0007669"/>
    <property type="project" value="UniProtKB-UniRule"/>
</dbReference>
<evidence type="ECO:0000256" key="8">
    <source>
        <dbReference type="ARBA" id="ARBA00023235"/>
    </source>
</evidence>
<dbReference type="SMART" id="SM00028">
    <property type="entry name" value="TPR"/>
    <property type="match status" value="3"/>
</dbReference>
<evidence type="ECO:0000256" key="1">
    <source>
        <dbReference type="ARBA" id="ARBA00000185"/>
    </source>
</evidence>
<keyword evidence="7 10" id="KW-0238">DNA-binding</keyword>
<evidence type="ECO:0000256" key="3">
    <source>
        <dbReference type="ARBA" id="ARBA00012895"/>
    </source>
</evidence>
<dbReference type="Gene3D" id="3.90.199.10">
    <property type="entry name" value="Topoisomerase II, domain 5"/>
    <property type="match status" value="1"/>
</dbReference>
<dbReference type="SUPFAM" id="SSF101904">
    <property type="entry name" value="GyrA/ParC C-terminal domain-like"/>
    <property type="match status" value="1"/>
</dbReference>
<reference evidence="14" key="1">
    <citation type="submission" date="2020-05" db="UniProtKB">
        <authorList>
            <consortium name="EnsemblMetazoa"/>
        </authorList>
    </citation>
    <scope>IDENTIFICATION</scope>
    <source>
        <strain evidence="14">TTRI</strain>
    </source>
</reference>
<dbReference type="InterPro" id="IPR013758">
    <property type="entry name" value="Topo_IIA_A/C_ab"/>
</dbReference>
<feature type="region of interest" description="Disordered" evidence="11">
    <location>
        <begin position="1380"/>
        <end position="1401"/>
    </location>
</feature>
<dbReference type="HAMAP" id="MF_01897">
    <property type="entry name" value="GyrA"/>
    <property type="match status" value="1"/>
</dbReference>
<keyword evidence="12" id="KW-1133">Transmembrane helix</keyword>
<protein>
    <recommendedName>
        <fullName evidence="3">DNA topoisomerase (ATP-hydrolyzing)</fullName>
        <ecNumber evidence="3">5.6.2.2</ecNumber>
    </recommendedName>
</protein>
<dbReference type="SUPFAM" id="SSF48452">
    <property type="entry name" value="TPR-like"/>
    <property type="match status" value="1"/>
</dbReference>
<keyword evidence="6 10" id="KW-0799">Topoisomerase</keyword>
<evidence type="ECO:0000256" key="6">
    <source>
        <dbReference type="ARBA" id="ARBA00023029"/>
    </source>
</evidence>
<dbReference type="InterPro" id="IPR013760">
    <property type="entry name" value="Topo_IIA-like_dom_sf"/>
</dbReference>
<feature type="transmembrane region" description="Helical" evidence="12">
    <location>
        <begin position="63"/>
        <end position="84"/>
    </location>
</feature>
<dbReference type="Gene3D" id="3.30.1360.40">
    <property type="match status" value="1"/>
</dbReference>
<dbReference type="InterPro" id="IPR011990">
    <property type="entry name" value="TPR-like_helical_dom_sf"/>
</dbReference>
<dbReference type="Gene3D" id="1.25.40.10">
    <property type="entry name" value="Tetratricopeptide repeat domain"/>
    <property type="match status" value="2"/>
</dbReference>
<evidence type="ECO:0000256" key="10">
    <source>
        <dbReference type="PROSITE-ProRule" id="PRU01384"/>
    </source>
</evidence>
<evidence type="ECO:0000256" key="4">
    <source>
        <dbReference type="ARBA" id="ARBA00022741"/>
    </source>
</evidence>
<dbReference type="InterPro" id="IPR019734">
    <property type="entry name" value="TPR_rpt"/>
</dbReference>
<dbReference type="STRING" id="7395.A0A1A9VJS3"/>
<feature type="transmembrane region" description="Helical" evidence="12">
    <location>
        <begin position="12"/>
        <end position="29"/>
    </location>
</feature>
<feature type="active site" description="O-(5'-phospho-DNA)-tyrosine intermediate" evidence="10">
    <location>
        <position position="618"/>
    </location>
</feature>
<keyword evidence="5" id="KW-0067">ATP-binding</keyword>
<evidence type="ECO:0000313" key="15">
    <source>
        <dbReference type="Proteomes" id="UP000078200"/>
    </source>
</evidence>
<dbReference type="NCBIfam" id="NF004044">
    <property type="entry name" value="PRK05561.1"/>
    <property type="match status" value="1"/>
</dbReference>
<dbReference type="EnsemblMetazoa" id="GAUT039508-RA">
    <property type="protein sequence ID" value="GAUT039508-PA"/>
    <property type="gene ID" value="GAUT039508"/>
</dbReference>
<dbReference type="InterPro" id="IPR003784">
    <property type="entry name" value="BioY"/>
</dbReference>
<dbReference type="InterPro" id="IPR006691">
    <property type="entry name" value="GyrA/parC_rep"/>
</dbReference>
<dbReference type="Pfam" id="PF13181">
    <property type="entry name" value="TPR_8"/>
    <property type="match status" value="1"/>
</dbReference>
<dbReference type="GO" id="GO:0005886">
    <property type="term" value="C:plasma membrane"/>
    <property type="evidence" value="ECO:0007669"/>
    <property type="project" value="InterPro"/>
</dbReference>
<evidence type="ECO:0000256" key="5">
    <source>
        <dbReference type="ARBA" id="ARBA00022840"/>
    </source>
</evidence>
<feature type="transmembrane region" description="Helical" evidence="12">
    <location>
        <begin position="244"/>
        <end position="271"/>
    </location>
</feature>
<dbReference type="GO" id="GO:0009330">
    <property type="term" value="C:DNA topoisomerase type II (double strand cut, ATP-hydrolyzing) complex"/>
    <property type="evidence" value="ECO:0007669"/>
    <property type="project" value="TreeGrafter"/>
</dbReference>
<dbReference type="GO" id="GO:0005737">
    <property type="term" value="C:cytoplasm"/>
    <property type="evidence" value="ECO:0007669"/>
    <property type="project" value="TreeGrafter"/>
</dbReference>
<dbReference type="FunFam" id="1.10.268.10:FF:000001">
    <property type="entry name" value="DNA gyrase subunit A"/>
    <property type="match status" value="1"/>
</dbReference>
<dbReference type="Proteomes" id="UP000078200">
    <property type="component" value="Unassembled WGS sequence"/>
</dbReference>
<keyword evidence="9" id="KW-0802">TPR repeat</keyword>
<dbReference type="GO" id="GO:0015225">
    <property type="term" value="F:biotin transmembrane transporter activity"/>
    <property type="evidence" value="ECO:0007669"/>
    <property type="project" value="InterPro"/>
</dbReference>
<dbReference type="SUPFAM" id="SSF56719">
    <property type="entry name" value="Type II DNA topoisomerase"/>
    <property type="match status" value="1"/>
</dbReference>
<dbReference type="Pfam" id="PF00521">
    <property type="entry name" value="DNA_topoisoIV"/>
    <property type="match status" value="1"/>
</dbReference>
<comment type="similarity">
    <text evidence="2">Belongs to the type II topoisomerase GyrA/ParC subunit family.</text>
</comment>
<dbReference type="Pfam" id="PF02632">
    <property type="entry name" value="BioY"/>
    <property type="match status" value="1"/>
</dbReference>
<dbReference type="InterPro" id="IPR035516">
    <property type="entry name" value="Gyrase/topoIV_suA_C"/>
</dbReference>
<feature type="repeat" description="TPR" evidence="9">
    <location>
        <begin position="429"/>
        <end position="462"/>
    </location>
</feature>
<dbReference type="PROSITE" id="PS52040">
    <property type="entry name" value="TOPO_IIA"/>
    <property type="match status" value="1"/>
</dbReference>
<feature type="repeat" description="TPR" evidence="9">
    <location>
        <begin position="362"/>
        <end position="395"/>
    </location>
</feature>
<feature type="transmembrane region" description="Helical" evidence="12">
    <location>
        <begin position="90"/>
        <end position="109"/>
    </location>
</feature>
<evidence type="ECO:0000256" key="2">
    <source>
        <dbReference type="ARBA" id="ARBA00008263"/>
    </source>
</evidence>
<evidence type="ECO:0000256" key="11">
    <source>
        <dbReference type="SAM" id="MobiDB-lite"/>
    </source>
</evidence>
<dbReference type="Gene3D" id="2.120.10.90">
    <property type="entry name" value="DNA gyrase/topoisomerase IV, subunit A, C-terminal"/>
    <property type="match status" value="1"/>
</dbReference>
<dbReference type="InterPro" id="IPR050220">
    <property type="entry name" value="Type_II_DNA_Topoisomerases"/>
</dbReference>
<dbReference type="Gene3D" id="1.10.1760.20">
    <property type="match status" value="1"/>
</dbReference>
<dbReference type="GO" id="GO:0005524">
    <property type="term" value="F:ATP binding"/>
    <property type="evidence" value="ECO:0007669"/>
    <property type="project" value="UniProtKB-KW"/>
</dbReference>
<feature type="transmembrane region" description="Helical" evidence="12">
    <location>
        <begin position="121"/>
        <end position="144"/>
    </location>
</feature>
<dbReference type="GO" id="GO:0003918">
    <property type="term" value="F:DNA topoisomerase type II (double strand cut, ATP-hydrolyzing) activity"/>
    <property type="evidence" value="ECO:0007669"/>
    <property type="project" value="UniProtKB-EC"/>
</dbReference>
<dbReference type="Gene3D" id="1.10.268.10">
    <property type="entry name" value="Topoisomerase, domain 3"/>
    <property type="match status" value="1"/>
</dbReference>
<feature type="domain" description="Topo IIA-type catalytic" evidence="13">
    <location>
        <begin position="530"/>
        <end position="1020"/>
    </location>
</feature>
<comment type="catalytic activity">
    <reaction evidence="1 10">
        <text>ATP-dependent breakage, passage and rejoining of double-stranded DNA.</text>
        <dbReference type="EC" id="5.6.2.2"/>
    </reaction>
</comment>
<dbReference type="SMART" id="SM00434">
    <property type="entry name" value="TOP4c"/>
    <property type="match status" value="1"/>
</dbReference>
<organism evidence="14 15">
    <name type="scientific">Glossina austeni</name>
    <name type="common">Savannah tsetse fly</name>
    <dbReference type="NCBI Taxonomy" id="7395"/>
    <lineage>
        <taxon>Eukaryota</taxon>
        <taxon>Metazoa</taxon>
        <taxon>Ecdysozoa</taxon>
        <taxon>Arthropoda</taxon>
        <taxon>Hexapoda</taxon>
        <taxon>Insecta</taxon>
        <taxon>Pterygota</taxon>
        <taxon>Neoptera</taxon>
        <taxon>Endopterygota</taxon>
        <taxon>Diptera</taxon>
        <taxon>Brachycera</taxon>
        <taxon>Muscomorpha</taxon>
        <taxon>Hippoboscoidea</taxon>
        <taxon>Glossinidae</taxon>
        <taxon>Glossina</taxon>
    </lineage>
</organism>
<dbReference type="InterPro" id="IPR013757">
    <property type="entry name" value="Topo_IIA_A_a_sf"/>
</dbReference>
<evidence type="ECO:0000313" key="14">
    <source>
        <dbReference type="EnsemblMetazoa" id="GAUT039508-PA"/>
    </source>
</evidence>
<dbReference type="FunFam" id="3.30.1360.40:FF:000002">
    <property type="entry name" value="DNA gyrase subunit A"/>
    <property type="match status" value="1"/>
</dbReference>
<evidence type="ECO:0000259" key="13">
    <source>
        <dbReference type="PROSITE" id="PS52040"/>
    </source>
</evidence>
<feature type="compositionally biased region" description="Polar residues" evidence="11">
    <location>
        <begin position="1392"/>
        <end position="1401"/>
    </location>
</feature>
<evidence type="ECO:0000256" key="7">
    <source>
        <dbReference type="ARBA" id="ARBA00023125"/>
    </source>
</evidence>
<proteinExistence type="inferred from homology"/>
<keyword evidence="4" id="KW-0547">Nucleotide-binding</keyword>
<dbReference type="Pfam" id="PF14559">
    <property type="entry name" value="TPR_19"/>
    <property type="match status" value="1"/>
</dbReference>
<keyword evidence="12" id="KW-0812">Transmembrane</keyword>
<dbReference type="NCBIfam" id="TIGR01063">
    <property type="entry name" value="gyrA"/>
    <property type="match status" value="1"/>
</dbReference>
<sequence>MFITQSSSRSTLAEILSCVLLLFLMAQISVPLQPVPITLQTLGVMLIGLKFNRRTAFYSMLTYLSLGAAGFPVFANFFGGYHIFLGPTGGYLIGCLAAVMVMSKVNELLNSEYKSFVCDSLSCLAGTVVIFICGVSWLAVYLGLRQAIMGFVENYKKIASKVISDPNAQIEVVDSLDSICSACPNQTKQGKCTTQAKVLELDRRHMGILGIKIGETLTWSEAVEKIREKMSLKKFDYASQRNKVYWLHAAANATTLGSMFVCMLICVVILWSSSVTYASENLEIQKAFDSVVKHIKADKKYKDLDVIERKSDKFNIKISQNSGKNFDIYSILKKAKDSFELGNNETATSLLNQIITKFPYHKNALIGLGNIYYANKEYKKAVEIYTRLLKEYPSNPYILKNFLTIISQYDPDLALSEMLKLYDIHKNYAPLLANLGLIYMKKEDYVKGKEYMTTAISLDENNIFYTYNLAVILDKLSDFKNATIFYLKLLNMATTSKDKMQDNIVPISIVKELEDSYLSYAMSVIISRAIPDVRDGFKPVHRRILYAMSRAGYDAGKPYKKAARIVGDVMGKYHPHGDAAIYDSLVRMAQDFSLLLPLVDGQGNFGSIDGDPPASMRYTEARLQKVSHFLLNDIDEDTVDFRPNYDGNETEPVVLPAEFPNLLVNGASGVAVGMATNIPSHNLGEIIDACMLYIDNPEVTLDELLEVMPGPDFPTGGTILGRSGIRSAFATGRGSIVVQGKTHMEDLPQDRQAIVIDEIPYQVNKVKLIEKIGELIKEKRIDGITEIRDESDKSGIRVVIDLRRNAEASFILNQILGLTPLRSSFSVNTLVLSNNRPALMSLKEIIAAFVDFRKEVLIRRTEFRLRKTREKAHIYIGLYIAVLSIDEVIKIIRGAKDPAEASRELLNKEWKTSAEINTIIGLISDSTSFLKDGVYRLTELQTKAILDMKLQRLTGLEKDKLEAELSSMINLIKEYIAFLGSGEKLMKEIKNNLQEIKNRFAVPRKTSIEESDTDIEAEDLIPQEDMVITVTMNGYIKRVKLSHYRTQRRGGKGKLGQGLKEEDVTTKLFVGNTHTSLLFFSNIGRVYRLKVYKLPLAEPTARGRALVNIFPLSDGETITNIMPLPSENDENQNIVFATAHGNIRRNSLADFHYIPSNGKIAIKLDEGDKLISVKVCNEIDHVFLSTRFGKSIRFVVSDVRQFKSRNSDGVRGIKLAKNDSVISMTILNGIGVATETKELYLKVPLAKRLGTAINNSIDSKLEKTLNDLGIDNELFSKLAVNEEFILTITENGFGKRTSAYEYRITNRGGVGITNILTTNRNGNVVASFPVEQGDNIMLITDKGKLIRISVNDIRIAGRSTQGVTLFKTESREKVVSVAKIEDPDSTEDSISEVENSISSQL</sequence>
<dbReference type="NCBIfam" id="NF004043">
    <property type="entry name" value="PRK05560.1"/>
    <property type="match status" value="1"/>
</dbReference>
<evidence type="ECO:0000256" key="12">
    <source>
        <dbReference type="SAM" id="Phobius"/>
    </source>
</evidence>
<dbReference type="InterPro" id="IPR002205">
    <property type="entry name" value="Topo_IIA_dom_A"/>
</dbReference>
<dbReference type="GO" id="GO:0005694">
    <property type="term" value="C:chromosome"/>
    <property type="evidence" value="ECO:0007669"/>
    <property type="project" value="InterPro"/>
</dbReference>
<name>A0A1A9VJS3_GLOAU</name>
<evidence type="ECO:0000256" key="9">
    <source>
        <dbReference type="PROSITE-ProRule" id="PRU00339"/>
    </source>
</evidence>
<dbReference type="Pfam" id="PF03989">
    <property type="entry name" value="DNA_gyraseA_C"/>
    <property type="match status" value="6"/>
</dbReference>
<dbReference type="FunFam" id="3.90.199.10:FF:000001">
    <property type="entry name" value="DNA gyrase subunit A"/>
    <property type="match status" value="1"/>
</dbReference>
<dbReference type="PROSITE" id="PS50005">
    <property type="entry name" value="TPR"/>
    <property type="match status" value="2"/>
</dbReference>
<dbReference type="CDD" id="cd00187">
    <property type="entry name" value="TOP4c"/>
    <property type="match status" value="1"/>
</dbReference>
<dbReference type="PANTHER" id="PTHR43493:SF5">
    <property type="entry name" value="DNA GYRASE SUBUNIT A, CHLOROPLASTIC_MITOCHONDRIAL"/>
    <property type="match status" value="1"/>
</dbReference>
<dbReference type="PANTHER" id="PTHR43493">
    <property type="entry name" value="DNA GYRASE/TOPOISOMERASE SUBUNIT A"/>
    <property type="match status" value="1"/>
</dbReference>
<dbReference type="VEuPathDB" id="VectorBase:GAUT039508"/>
<keyword evidence="15" id="KW-1185">Reference proteome</keyword>
<dbReference type="InterPro" id="IPR005743">
    <property type="entry name" value="GyrA"/>
</dbReference>
<dbReference type="GO" id="GO:0003677">
    <property type="term" value="F:DNA binding"/>
    <property type="evidence" value="ECO:0007669"/>
    <property type="project" value="UniProtKB-UniRule"/>
</dbReference>
<keyword evidence="12" id="KW-0472">Membrane</keyword>
<dbReference type="EC" id="5.6.2.2" evidence="3"/>
<keyword evidence="8 10" id="KW-0413">Isomerase</keyword>
<accession>A0A1A9VJS3</accession>